<reference evidence="1" key="1">
    <citation type="submission" date="2019-08" db="EMBL/GenBank/DDBJ databases">
        <authorList>
            <person name="Kucharzyk K."/>
            <person name="Murdoch R.W."/>
            <person name="Higgins S."/>
            <person name="Loffler F."/>
        </authorList>
    </citation>
    <scope>NUCLEOTIDE SEQUENCE</scope>
</reference>
<gene>
    <name evidence="1" type="ORF">SDC9_202291</name>
</gene>
<name>A0A645IUR3_9ZZZZ</name>
<accession>A0A645IUR3</accession>
<evidence type="ECO:0000313" key="1">
    <source>
        <dbReference type="EMBL" id="MPN54620.1"/>
    </source>
</evidence>
<dbReference type="EMBL" id="VSSQ01123034">
    <property type="protein sequence ID" value="MPN54620.1"/>
    <property type="molecule type" value="Genomic_DNA"/>
</dbReference>
<dbReference type="AlphaFoldDB" id="A0A645IUR3"/>
<organism evidence="1">
    <name type="scientific">bioreactor metagenome</name>
    <dbReference type="NCBI Taxonomy" id="1076179"/>
    <lineage>
        <taxon>unclassified sequences</taxon>
        <taxon>metagenomes</taxon>
        <taxon>ecological metagenomes</taxon>
    </lineage>
</organism>
<proteinExistence type="predicted"/>
<comment type="caution">
    <text evidence="1">The sequence shown here is derived from an EMBL/GenBank/DDBJ whole genome shotgun (WGS) entry which is preliminary data.</text>
</comment>
<protein>
    <submittedName>
        <fullName evidence="1">Uncharacterized protein</fullName>
    </submittedName>
</protein>
<sequence>MGSQLIDLIDQRILAQNIARSVGKGEDILAVFAKLYRMFIFVSLGRAAEEHYIFIKLIGHGHFIVIN</sequence>